<protein>
    <submittedName>
        <fullName evidence="2">Uncharacterized protein</fullName>
    </submittedName>
</protein>
<accession>A0A8K0VU94</accession>
<keyword evidence="3" id="KW-1185">Reference proteome</keyword>
<sequence length="792" mass="87758">MSHHIARIKSFLRNPLDPFISDQGRIQYSDDVREVQQHLHTEYPFPLDPCAVRKARHDFHPDHLPEMAEETWKVRYFLYRLLTSRRNDCAKEYPAWVLETCIAWEGRGFELRHRTSGQLMDICPIKATALNITSKRHKPGMLAPIEARAMIGTVVAHFVENKKKRERQFESIQRHLQTERHRIRDGYQSHSRAQSAQRLHGIGVGMGPTLSLAPQSEVSSLAPSHYSANSVTGVYSTHRPTTAYAYQIPSVAGLSRPSSCPPTSLAYRPPNNNPYQLNFQSSNSSSLSTSARDSVWSSLSSSTIETSPTGSVESPFSESTRRLGQSQQTTIEASRNIKKTEEEYSVEEISILPEQRPQLKRMNGLRHSVSLSDRETLIQGDMRTSSKGVSVRGASATRTQEISAKVSSMHTGQPIPSRLARSSSMRLSAGVDGSSRRTSGKHPTLAIPERISEEPDDRNTEHGRWSRAPRHDSAGDGGRAKSQPPSGLSNNVNVPSLARAVSRIGNASRQASRSAEDSFTSGNLTPHEYKSWNAPRSHNELPIAKKFNRPSPMSVANVKSSETTPKYQEDVPTDANKVKKTTSFGRLFEESHAALQRLKSTGPRGSVSAPRSEREPARLFTRHSDANLSRQTGEFPGQPRRPRSIGVVYSPPNPMEGHMAGSSPLVHDTTLRPVNAGLGIRESGRRIAPPPRRTCIQIIEESERAKLERREAMQYSGKGTTHDEKPTRPAVKIQTHGSTRAKGWKYLLLPLDQVYKFQSPNLLETFDGRPLGSCASGTIVCPGSGCALLIIA</sequence>
<evidence type="ECO:0000313" key="2">
    <source>
        <dbReference type="EMBL" id="KAH7077408.1"/>
    </source>
</evidence>
<comment type="caution">
    <text evidence="2">The sequence shown here is derived from an EMBL/GenBank/DDBJ whole genome shotgun (WGS) entry which is preliminary data.</text>
</comment>
<gene>
    <name evidence="2" type="ORF">FB567DRAFT_552925</name>
</gene>
<feature type="region of interest" description="Disordered" evidence="1">
    <location>
        <begin position="299"/>
        <end position="333"/>
    </location>
</feature>
<feature type="region of interest" description="Disordered" evidence="1">
    <location>
        <begin position="253"/>
        <end position="286"/>
    </location>
</feature>
<dbReference type="AlphaFoldDB" id="A0A8K0VU94"/>
<proteinExistence type="predicted"/>
<feature type="compositionally biased region" description="Polar residues" evidence="1">
    <location>
        <begin position="396"/>
        <end position="411"/>
    </location>
</feature>
<reference evidence="2" key="1">
    <citation type="journal article" date="2021" name="Nat. Commun.">
        <title>Genetic determinants of endophytism in the Arabidopsis root mycobiome.</title>
        <authorList>
            <person name="Mesny F."/>
            <person name="Miyauchi S."/>
            <person name="Thiergart T."/>
            <person name="Pickel B."/>
            <person name="Atanasova L."/>
            <person name="Karlsson M."/>
            <person name="Huettel B."/>
            <person name="Barry K.W."/>
            <person name="Haridas S."/>
            <person name="Chen C."/>
            <person name="Bauer D."/>
            <person name="Andreopoulos W."/>
            <person name="Pangilinan J."/>
            <person name="LaButti K."/>
            <person name="Riley R."/>
            <person name="Lipzen A."/>
            <person name="Clum A."/>
            <person name="Drula E."/>
            <person name="Henrissat B."/>
            <person name="Kohler A."/>
            <person name="Grigoriev I.V."/>
            <person name="Martin F.M."/>
            <person name="Hacquard S."/>
        </authorList>
    </citation>
    <scope>NUCLEOTIDE SEQUENCE</scope>
    <source>
        <strain evidence="2">MPI-SDFR-AT-0120</strain>
    </source>
</reference>
<evidence type="ECO:0000313" key="3">
    <source>
        <dbReference type="Proteomes" id="UP000813461"/>
    </source>
</evidence>
<feature type="compositionally biased region" description="Low complexity" evidence="1">
    <location>
        <begin position="417"/>
        <end position="429"/>
    </location>
</feature>
<feature type="compositionally biased region" description="Low complexity" evidence="1">
    <location>
        <begin position="299"/>
        <end position="309"/>
    </location>
</feature>
<evidence type="ECO:0000256" key="1">
    <source>
        <dbReference type="SAM" id="MobiDB-lite"/>
    </source>
</evidence>
<dbReference type="EMBL" id="JAGMVJ010000018">
    <property type="protein sequence ID" value="KAH7077408.1"/>
    <property type="molecule type" value="Genomic_DNA"/>
</dbReference>
<organism evidence="2 3">
    <name type="scientific">Paraphoma chrysanthemicola</name>
    <dbReference type="NCBI Taxonomy" id="798071"/>
    <lineage>
        <taxon>Eukaryota</taxon>
        <taxon>Fungi</taxon>
        <taxon>Dikarya</taxon>
        <taxon>Ascomycota</taxon>
        <taxon>Pezizomycotina</taxon>
        <taxon>Dothideomycetes</taxon>
        <taxon>Pleosporomycetidae</taxon>
        <taxon>Pleosporales</taxon>
        <taxon>Pleosporineae</taxon>
        <taxon>Phaeosphaeriaceae</taxon>
        <taxon>Paraphoma</taxon>
    </lineage>
</organism>
<feature type="compositionally biased region" description="Polar residues" evidence="1">
    <location>
        <begin position="310"/>
        <end position="333"/>
    </location>
</feature>
<name>A0A8K0VU94_9PLEO</name>
<feature type="region of interest" description="Disordered" evidence="1">
    <location>
        <begin position="381"/>
        <end position="571"/>
    </location>
</feature>
<feature type="compositionally biased region" description="Polar residues" evidence="1">
    <location>
        <begin position="557"/>
        <end position="566"/>
    </location>
</feature>
<feature type="compositionally biased region" description="Polar residues" evidence="1">
    <location>
        <begin position="505"/>
        <end position="524"/>
    </location>
</feature>
<dbReference type="OrthoDB" id="3946303at2759"/>
<dbReference type="Proteomes" id="UP000813461">
    <property type="component" value="Unassembled WGS sequence"/>
</dbReference>
<feature type="compositionally biased region" description="Basic and acidic residues" evidence="1">
    <location>
        <begin position="450"/>
        <end position="474"/>
    </location>
</feature>
<feature type="compositionally biased region" description="Polar residues" evidence="1">
    <location>
        <begin position="483"/>
        <end position="494"/>
    </location>
</feature>